<evidence type="ECO:0000313" key="1">
    <source>
        <dbReference type="EMBL" id="RHW26107.1"/>
    </source>
</evidence>
<keyword evidence="2" id="KW-1185">Reference proteome</keyword>
<protein>
    <submittedName>
        <fullName evidence="1">Uncharacterized protein</fullName>
    </submittedName>
</protein>
<reference evidence="1 2" key="1">
    <citation type="submission" date="2018-09" db="EMBL/GenBank/DDBJ databases">
        <title>Genome sequencing of Nocardioides immobilis CCTCC AB 2017083 for comparison to Nocardioides silvaticus.</title>
        <authorList>
            <person name="Li C."/>
            <person name="Wang G."/>
        </authorList>
    </citation>
    <scope>NUCLEOTIDE SEQUENCE [LARGE SCALE GENOMIC DNA]</scope>
    <source>
        <strain evidence="1 2">CCTCC AB 2017083</strain>
    </source>
</reference>
<dbReference type="RefSeq" id="WP_118926213.1">
    <property type="nucleotide sequence ID" value="NZ_QXGH01000019.1"/>
</dbReference>
<sequence length="65" mass="7260">MPDEATTRDVAKKLERWAVSLPEEDRLTVQGWMLLGTGRDELRPGQRWWFEASAGAEQPAAPGGH</sequence>
<comment type="caution">
    <text evidence="1">The sequence shown here is derived from an EMBL/GenBank/DDBJ whole genome shotgun (WGS) entry which is preliminary data.</text>
</comment>
<dbReference type="AlphaFoldDB" id="A0A417Y0L7"/>
<dbReference type="Proteomes" id="UP000283644">
    <property type="component" value="Unassembled WGS sequence"/>
</dbReference>
<proteinExistence type="predicted"/>
<organism evidence="1 2">
    <name type="scientific">Nocardioides immobilis</name>
    <dbReference type="NCBI Taxonomy" id="2049295"/>
    <lineage>
        <taxon>Bacteria</taxon>
        <taxon>Bacillati</taxon>
        <taxon>Actinomycetota</taxon>
        <taxon>Actinomycetes</taxon>
        <taxon>Propionibacteriales</taxon>
        <taxon>Nocardioidaceae</taxon>
        <taxon>Nocardioides</taxon>
    </lineage>
</organism>
<gene>
    <name evidence="1" type="ORF">D0Z08_15805</name>
</gene>
<name>A0A417Y0L7_9ACTN</name>
<dbReference type="EMBL" id="QXGH01000019">
    <property type="protein sequence ID" value="RHW26107.1"/>
    <property type="molecule type" value="Genomic_DNA"/>
</dbReference>
<evidence type="ECO:0000313" key="2">
    <source>
        <dbReference type="Proteomes" id="UP000283644"/>
    </source>
</evidence>
<accession>A0A417Y0L7</accession>